<dbReference type="EMBL" id="NBNE01002823">
    <property type="protein sequence ID" value="OWZ09350.1"/>
    <property type="molecule type" value="Genomic_DNA"/>
</dbReference>
<protein>
    <submittedName>
        <fullName evidence="1">Uncharacterized protein</fullName>
    </submittedName>
</protein>
<dbReference type="Proteomes" id="UP000198211">
    <property type="component" value="Unassembled WGS sequence"/>
</dbReference>
<reference evidence="2" key="1">
    <citation type="submission" date="2017-03" db="EMBL/GenBank/DDBJ databases">
        <title>Phytopthora megakarya and P. palmivora, two closely related causual agents of cacao black pod achieved similar genome size and gene model numbers by different mechanisms.</title>
        <authorList>
            <person name="Ali S."/>
            <person name="Shao J."/>
            <person name="Larry D.J."/>
            <person name="Kronmiller B."/>
            <person name="Shen D."/>
            <person name="Strem M.D."/>
            <person name="Melnick R.L."/>
            <person name="Guiltinan M.J."/>
            <person name="Tyler B.M."/>
            <person name="Meinhardt L.W."/>
            <person name="Bailey B.A."/>
        </authorList>
    </citation>
    <scope>NUCLEOTIDE SEQUENCE [LARGE SCALE GENOMIC DNA]</scope>
    <source>
        <strain evidence="2">zdho120</strain>
    </source>
</reference>
<accession>A0A225VXR0</accession>
<evidence type="ECO:0000313" key="2">
    <source>
        <dbReference type="Proteomes" id="UP000198211"/>
    </source>
</evidence>
<evidence type="ECO:0000313" key="1">
    <source>
        <dbReference type="EMBL" id="OWZ09350.1"/>
    </source>
</evidence>
<proteinExistence type="predicted"/>
<dbReference type="AlphaFoldDB" id="A0A225VXR0"/>
<dbReference type="OrthoDB" id="96956at2759"/>
<organism evidence="1 2">
    <name type="scientific">Phytophthora megakarya</name>
    <dbReference type="NCBI Taxonomy" id="4795"/>
    <lineage>
        <taxon>Eukaryota</taxon>
        <taxon>Sar</taxon>
        <taxon>Stramenopiles</taxon>
        <taxon>Oomycota</taxon>
        <taxon>Peronosporomycetes</taxon>
        <taxon>Peronosporales</taxon>
        <taxon>Peronosporaceae</taxon>
        <taxon>Phytophthora</taxon>
    </lineage>
</organism>
<sequence length="72" mass="8144">MSILSERQANMDANVAAQVMAGVSVLRKQQDLMEKIENRPPAERRVEGISMPYYSGSLGENLELFLDQTRLF</sequence>
<keyword evidence="2" id="KW-1185">Reference proteome</keyword>
<name>A0A225VXR0_9STRA</name>
<comment type="caution">
    <text evidence="1">The sequence shown here is derived from an EMBL/GenBank/DDBJ whole genome shotgun (WGS) entry which is preliminary data.</text>
</comment>
<gene>
    <name evidence="1" type="ORF">PHMEG_00017960</name>
</gene>